<name>A0A136J2L5_9PEZI</name>
<feature type="compositionally biased region" description="Polar residues" evidence="1">
    <location>
        <begin position="75"/>
        <end position="86"/>
    </location>
</feature>
<reference evidence="4" key="1">
    <citation type="submission" date="2016-02" db="EMBL/GenBank/DDBJ databases">
        <title>Draft genome sequence of Microdochium bolleyi, a fungal endophyte of beachgrass.</title>
        <authorList>
            <consortium name="DOE Joint Genome Institute"/>
            <person name="David A.S."/>
            <person name="May G."/>
            <person name="Haridas S."/>
            <person name="Lim J."/>
            <person name="Wang M."/>
            <person name="Labutti K."/>
            <person name="Lipzen A."/>
            <person name="Barry K."/>
            <person name="Grigoriev I.V."/>
        </authorList>
    </citation>
    <scope>NUCLEOTIDE SEQUENCE [LARGE SCALE GENOMIC DNA]</scope>
    <source>
        <strain evidence="4">J235TASD1</strain>
    </source>
</reference>
<keyword evidence="4" id="KW-1185">Reference proteome</keyword>
<dbReference type="OrthoDB" id="5296155at2759"/>
<gene>
    <name evidence="3" type="ORF">Micbo1qcDRAFT_163100</name>
</gene>
<keyword evidence="2" id="KW-0812">Transmembrane</keyword>
<dbReference type="EMBL" id="KQ964250">
    <property type="protein sequence ID" value="KXJ91392.1"/>
    <property type="molecule type" value="Genomic_DNA"/>
</dbReference>
<protein>
    <recommendedName>
        <fullName evidence="5">Tat pathway signal sequence</fullName>
    </recommendedName>
</protein>
<keyword evidence="2" id="KW-1133">Transmembrane helix</keyword>
<dbReference type="InParanoid" id="A0A136J2L5"/>
<evidence type="ECO:0008006" key="5">
    <source>
        <dbReference type="Google" id="ProtNLM"/>
    </source>
</evidence>
<feature type="region of interest" description="Disordered" evidence="1">
    <location>
        <begin position="1"/>
        <end position="99"/>
    </location>
</feature>
<evidence type="ECO:0000256" key="2">
    <source>
        <dbReference type="SAM" id="Phobius"/>
    </source>
</evidence>
<keyword evidence="2" id="KW-0472">Membrane</keyword>
<feature type="compositionally biased region" description="Pro residues" evidence="1">
    <location>
        <begin position="62"/>
        <end position="71"/>
    </location>
</feature>
<evidence type="ECO:0000313" key="4">
    <source>
        <dbReference type="Proteomes" id="UP000070501"/>
    </source>
</evidence>
<dbReference type="AlphaFoldDB" id="A0A136J2L5"/>
<evidence type="ECO:0000256" key="1">
    <source>
        <dbReference type="SAM" id="MobiDB-lite"/>
    </source>
</evidence>
<evidence type="ECO:0000313" key="3">
    <source>
        <dbReference type="EMBL" id="KXJ91392.1"/>
    </source>
</evidence>
<accession>A0A136J2L5</accession>
<sequence>MSQGGGYGHGKGRRGLGKRTSASRLHTVDPLPVISEGPPDSTPEIPEKAYGRRSAAARDPQFPYPGSPPPAYCSHTPSTSDPSTRSYDVGPQEPLPVDKRPPWMVSRGGWWKILLGLLFGVLCVVALAVGLAIGLRKNNSGSSGNDGGSSAPVFPAGSYAFNTALANVSTACTKEASTFRCYPYTTYAQSSSSSSRAVFHWTITPNEGNAYSLFRISAAKNPFVPQFDNVDMQLLSQGQDDERLVFRFTMDAAVVPSPQLPANVSGNSAVTCHYNSTVMGATIYTRRRASYPTGLGTPVNNTSTGGSASFDAWPYAVDVRQVATAGAGVPDCRDVQGRPVGNFAVIEQTGSNTPSAPPSSCSCLYQNYDL</sequence>
<feature type="transmembrane region" description="Helical" evidence="2">
    <location>
        <begin position="109"/>
        <end position="135"/>
    </location>
</feature>
<dbReference type="STRING" id="196109.A0A136J2L5"/>
<organism evidence="3 4">
    <name type="scientific">Microdochium bolleyi</name>
    <dbReference type="NCBI Taxonomy" id="196109"/>
    <lineage>
        <taxon>Eukaryota</taxon>
        <taxon>Fungi</taxon>
        <taxon>Dikarya</taxon>
        <taxon>Ascomycota</taxon>
        <taxon>Pezizomycotina</taxon>
        <taxon>Sordariomycetes</taxon>
        <taxon>Xylariomycetidae</taxon>
        <taxon>Xylariales</taxon>
        <taxon>Microdochiaceae</taxon>
        <taxon>Microdochium</taxon>
    </lineage>
</organism>
<dbReference type="Proteomes" id="UP000070501">
    <property type="component" value="Unassembled WGS sequence"/>
</dbReference>
<proteinExistence type="predicted"/>